<evidence type="ECO:0000259" key="19">
    <source>
        <dbReference type="Pfam" id="PF07479"/>
    </source>
</evidence>
<dbReference type="PIRSF" id="PIRSF000114">
    <property type="entry name" value="Glycerol-3-P_dh"/>
    <property type="match status" value="1"/>
</dbReference>
<evidence type="ECO:0000313" key="21">
    <source>
        <dbReference type="Proteomes" id="UP000253426"/>
    </source>
</evidence>
<proteinExistence type="inferred from homology"/>
<evidence type="ECO:0000256" key="11">
    <source>
        <dbReference type="ARBA" id="ARBA00069372"/>
    </source>
</evidence>
<dbReference type="FunFam" id="3.40.50.720:FF:000019">
    <property type="entry name" value="Glycerol-3-phosphate dehydrogenase [NAD(P)+]"/>
    <property type="match status" value="1"/>
</dbReference>
<dbReference type="GO" id="GO:0046168">
    <property type="term" value="P:glycerol-3-phosphate catabolic process"/>
    <property type="evidence" value="ECO:0007669"/>
    <property type="project" value="InterPro"/>
</dbReference>
<keyword evidence="3 13" id="KW-0521">NADP</keyword>
<dbReference type="NCBIfam" id="NF000940">
    <property type="entry name" value="PRK00094.1-2"/>
    <property type="match status" value="1"/>
</dbReference>
<feature type="binding site" evidence="13">
    <location>
        <position position="261"/>
    </location>
    <ligand>
        <name>sn-glycerol 3-phosphate</name>
        <dbReference type="ChEBI" id="CHEBI:57597"/>
    </ligand>
</feature>
<keyword evidence="13" id="KW-0547">Nucleotide-binding</keyword>
<feature type="domain" description="Glycerol-3-phosphate dehydrogenase NAD-dependent N-terminal" evidence="18">
    <location>
        <begin position="22"/>
        <end position="177"/>
    </location>
</feature>
<comment type="caution">
    <text evidence="13">Lacks conserved residue(s) required for the propagation of feature annotation.</text>
</comment>
<feature type="binding site" evidence="13">
    <location>
        <position position="28"/>
    </location>
    <ligand>
        <name>NADPH</name>
        <dbReference type="ChEBI" id="CHEBI:57783"/>
    </ligand>
</feature>
<dbReference type="InterPro" id="IPR013328">
    <property type="entry name" value="6PGD_dom2"/>
</dbReference>
<dbReference type="SUPFAM" id="SSF51735">
    <property type="entry name" value="NAD(P)-binding Rossmann-fold domains"/>
    <property type="match status" value="1"/>
</dbReference>
<dbReference type="GO" id="GO:0046167">
    <property type="term" value="P:glycerol-3-phosphate biosynthetic process"/>
    <property type="evidence" value="ECO:0007669"/>
    <property type="project" value="UniProtKB-UniRule"/>
</dbReference>
<comment type="catalytic activity">
    <reaction evidence="13">
        <text>sn-glycerol 3-phosphate + NAD(+) = dihydroxyacetone phosphate + NADH + H(+)</text>
        <dbReference type="Rhea" id="RHEA:11092"/>
        <dbReference type="ChEBI" id="CHEBI:15378"/>
        <dbReference type="ChEBI" id="CHEBI:57540"/>
        <dbReference type="ChEBI" id="CHEBI:57597"/>
        <dbReference type="ChEBI" id="CHEBI:57642"/>
        <dbReference type="ChEBI" id="CHEBI:57945"/>
        <dbReference type="EC" id="1.1.1.94"/>
    </reaction>
</comment>
<dbReference type="PROSITE" id="PS00957">
    <property type="entry name" value="NAD_G3PDH"/>
    <property type="match status" value="1"/>
</dbReference>
<dbReference type="Pfam" id="PF01210">
    <property type="entry name" value="NAD_Gly3P_dh_N"/>
    <property type="match status" value="1"/>
</dbReference>
<protein>
    <recommendedName>
        <fullName evidence="11 13">Glycerol-3-phosphate dehydrogenase [NAD(P)+]</fullName>
        <ecNumber evidence="10 13">1.1.1.94</ecNumber>
    </recommendedName>
    <alternativeName>
        <fullName evidence="13">NAD(P)(+)-dependent glycerol-3-phosphate dehydrogenase</fullName>
    </alternativeName>
    <alternativeName>
        <fullName evidence="12 13">NAD(P)H-dependent dihydroxyacetone-phosphate reductase</fullName>
    </alternativeName>
</protein>
<evidence type="ECO:0000256" key="5">
    <source>
        <dbReference type="ARBA" id="ARBA00023027"/>
    </source>
</evidence>
<comment type="function">
    <text evidence="13">Catalyzes the reduction of the glycolytic intermediate dihydroxyacetone phosphate (DHAP) to sn-glycerol 3-phosphate (G3P), the key precursor for phospholipid synthesis.</text>
</comment>
<feature type="binding site" evidence="13">
    <location>
        <position position="272"/>
    </location>
    <ligand>
        <name>sn-glycerol 3-phosphate</name>
        <dbReference type="ChEBI" id="CHEBI:57597"/>
    </ligand>
</feature>
<feature type="binding site" evidence="13">
    <location>
        <position position="272"/>
    </location>
    <ligand>
        <name>NADPH</name>
        <dbReference type="ChEBI" id="CHEBI:57783"/>
    </ligand>
</feature>
<dbReference type="GO" id="GO:0141153">
    <property type="term" value="F:glycerol-3-phosphate dehydrogenase (NADP+) activity"/>
    <property type="evidence" value="ECO:0007669"/>
    <property type="project" value="RHEA"/>
</dbReference>
<feature type="binding site" evidence="13">
    <location>
        <position position="65"/>
    </location>
    <ligand>
        <name>NADPH</name>
        <dbReference type="ChEBI" id="CHEBI:57783"/>
    </ligand>
</feature>
<feature type="binding site" evidence="16">
    <location>
        <begin position="24"/>
        <end position="29"/>
    </location>
    <ligand>
        <name>NAD(+)</name>
        <dbReference type="ChEBI" id="CHEBI:57540"/>
    </ligand>
</feature>
<evidence type="ECO:0000256" key="10">
    <source>
        <dbReference type="ARBA" id="ARBA00066687"/>
    </source>
</evidence>
<feature type="binding site" evidence="13">
    <location>
        <position position="125"/>
    </location>
    <ligand>
        <name>sn-glycerol 3-phosphate</name>
        <dbReference type="ChEBI" id="CHEBI:57597"/>
    </ligand>
</feature>
<name>A0A366HVB0_9BACT</name>
<feature type="binding site" evidence="13">
    <location>
        <position position="296"/>
    </location>
    <ligand>
        <name>NADPH</name>
        <dbReference type="ChEBI" id="CHEBI:57783"/>
    </ligand>
</feature>
<dbReference type="SUPFAM" id="SSF48179">
    <property type="entry name" value="6-phosphogluconate dehydrogenase C-terminal domain-like"/>
    <property type="match status" value="1"/>
</dbReference>
<dbReference type="EMBL" id="QNRR01000001">
    <property type="protein sequence ID" value="RBP47629.1"/>
    <property type="molecule type" value="Genomic_DNA"/>
</dbReference>
<dbReference type="InterPro" id="IPR011128">
    <property type="entry name" value="G3P_DH_NAD-dep_N"/>
</dbReference>
<feature type="binding site" evidence="13">
    <location>
        <position position="208"/>
    </location>
    <ligand>
        <name>sn-glycerol 3-phosphate</name>
        <dbReference type="ChEBI" id="CHEBI:57597"/>
    </ligand>
</feature>
<dbReference type="InterPro" id="IPR036291">
    <property type="entry name" value="NAD(P)-bd_dom_sf"/>
</dbReference>
<dbReference type="UniPathway" id="UPA00940"/>
<feature type="binding site" evidence="13">
    <location>
        <position position="125"/>
    </location>
    <ligand>
        <name>NADPH</name>
        <dbReference type="ChEBI" id="CHEBI:57783"/>
    </ligand>
</feature>
<feature type="binding site" evidence="13">
    <location>
        <position position="27"/>
    </location>
    <ligand>
        <name>NADPH</name>
        <dbReference type="ChEBI" id="CHEBI:57783"/>
    </ligand>
</feature>
<feature type="binding site" evidence="16">
    <location>
        <position position="272"/>
    </location>
    <ligand>
        <name>NAD(+)</name>
        <dbReference type="ChEBI" id="CHEBI:57540"/>
    </ligand>
</feature>
<dbReference type="FunFam" id="1.10.1040.10:FF:000001">
    <property type="entry name" value="Glycerol-3-phosphate dehydrogenase [NAD(P)+]"/>
    <property type="match status" value="1"/>
</dbReference>
<keyword evidence="4 13" id="KW-0560">Oxidoreductase</keyword>
<comment type="pathway">
    <text evidence="13">Membrane lipid metabolism; glycerophospholipid metabolism.</text>
</comment>
<sequence length="350" mass="37500">MPTSTPPSSLSENAPPLKSALVLGAGSWGTALADMLARRGLEVVFWGRDEALMSAMASTRRNERYLSEMEIHEGVRPTHDFAVLKEAKADLVVFVMPSKGLRSVSAQLHDAGVFHGRELLLSCTKGIEMTTGKTMSGVLGDVFPQHRHAALSGPNHAEEISRQMPSAGVVACDDAESALALQSCFTLPWFRCYTSEDVLGVEWAGAMKNVYAIAAGIARGLNLGDNAIAALVTRGLAEMVRLGVSRGGQVETFYGLSGVGDLVATCYSEHSRNNRVGKLLGQGMPLAEIIASTRMVAEGVPNTESLWHSARAAGVRTPLMDAVYGVLYENKPPKRALQELLGRDPRPEND</sequence>
<evidence type="ECO:0000256" key="9">
    <source>
        <dbReference type="ARBA" id="ARBA00052716"/>
    </source>
</evidence>
<evidence type="ECO:0000256" key="3">
    <source>
        <dbReference type="ARBA" id="ARBA00022857"/>
    </source>
</evidence>
<evidence type="ECO:0000256" key="2">
    <source>
        <dbReference type="ARBA" id="ARBA00022516"/>
    </source>
</evidence>
<feature type="binding site" evidence="13">
    <location>
        <position position="273"/>
    </location>
    <ligand>
        <name>sn-glycerol 3-phosphate</name>
        <dbReference type="ChEBI" id="CHEBI:57597"/>
    </ligand>
</feature>
<dbReference type="GO" id="GO:0008654">
    <property type="term" value="P:phospholipid biosynthetic process"/>
    <property type="evidence" value="ECO:0007669"/>
    <property type="project" value="UniProtKB-KW"/>
</dbReference>
<dbReference type="InterPro" id="IPR006168">
    <property type="entry name" value="G3P_DH_NAD-dep"/>
</dbReference>
<dbReference type="GO" id="GO:0005829">
    <property type="term" value="C:cytosol"/>
    <property type="evidence" value="ECO:0007669"/>
    <property type="project" value="TreeGrafter"/>
</dbReference>
<dbReference type="Gene3D" id="1.10.1040.10">
    <property type="entry name" value="N-(1-d-carboxylethyl)-l-norvaline Dehydrogenase, domain 2"/>
    <property type="match status" value="1"/>
</dbReference>
<evidence type="ECO:0000259" key="18">
    <source>
        <dbReference type="Pfam" id="PF01210"/>
    </source>
</evidence>
<keyword evidence="7 13" id="KW-0594">Phospholipid biosynthesis</keyword>
<keyword evidence="2 13" id="KW-0444">Lipid biosynthesis</keyword>
<comment type="subcellular location">
    <subcellularLocation>
        <location evidence="13">Cytoplasm</location>
    </subcellularLocation>
</comment>
<dbReference type="AlphaFoldDB" id="A0A366HVB0"/>
<dbReference type="HAMAP" id="MF_00394">
    <property type="entry name" value="NAD_Glyc3P_dehydrog"/>
    <property type="match status" value="1"/>
</dbReference>
<gene>
    <name evidence="13" type="primary">gpsA</name>
    <name evidence="20" type="ORF">DES53_101426</name>
</gene>
<evidence type="ECO:0000256" key="15">
    <source>
        <dbReference type="PIRSR" id="PIRSR000114-2"/>
    </source>
</evidence>
<dbReference type="InterPro" id="IPR008927">
    <property type="entry name" value="6-PGluconate_DH-like_C_sf"/>
</dbReference>
<dbReference type="GO" id="GO:0051287">
    <property type="term" value="F:NAD binding"/>
    <property type="evidence" value="ECO:0007669"/>
    <property type="project" value="InterPro"/>
</dbReference>
<feature type="binding site" evidence="13">
    <location>
        <position position="271"/>
    </location>
    <ligand>
        <name>sn-glycerol 3-phosphate</name>
        <dbReference type="ChEBI" id="CHEBI:57597"/>
    </ligand>
</feature>
<comment type="catalytic activity">
    <reaction evidence="9">
        <text>sn-glycerol 3-phosphate + NADP(+) = dihydroxyacetone phosphate + NADPH + H(+)</text>
        <dbReference type="Rhea" id="RHEA:11096"/>
        <dbReference type="ChEBI" id="CHEBI:15378"/>
        <dbReference type="ChEBI" id="CHEBI:57597"/>
        <dbReference type="ChEBI" id="CHEBI:57642"/>
        <dbReference type="ChEBI" id="CHEBI:57783"/>
        <dbReference type="ChEBI" id="CHEBI:58349"/>
        <dbReference type="EC" id="1.1.1.94"/>
    </reaction>
    <physiologicalReaction direction="right-to-left" evidence="9">
        <dbReference type="Rhea" id="RHEA:11098"/>
    </physiologicalReaction>
</comment>
<reference evidence="20 21" key="1">
    <citation type="submission" date="2018-06" db="EMBL/GenBank/DDBJ databases">
        <title>Genomic Encyclopedia of Type Strains, Phase IV (KMG-IV): sequencing the most valuable type-strain genomes for metagenomic binning, comparative biology and taxonomic classification.</title>
        <authorList>
            <person name="Goeker M."/>
        </authorList>
    </citation>
    <scope>NUCLEOTIDE SEQUENCE [LARGE SCALE GENOMIC DNA]</scope>
    <source>
        <strain evidence="20 21">DSM 25532</strain>
    </source>
</reference>
<dbReference type="GO" id="GO:0006650">
    <property type="term" value="P:glycerophospholipid metabolic process"/>
    <property type="evidence" value="ECO:0007669"/>
    <property type="project" value="UniProtKB-UniRule"/>
</dbReference>
<evidence type="ECO:0000256" key="17">
    <source>
        <dbReference type="RuleBase" id="RU000437"/>
    </source>
</evidence>
<feature type="active site" description="Proton acceptor" evidence="13 14">
    <location>
        <position position="208"/>
    </location>
</feature>
<dbReference type="Proteomes" id="UP000253426">
    <property type="component" value="Unassembled WGS sequence"/>
</dbReference>
<feature type="binding site" evidence="13">
    <location>
        <position position="157"/>
    </location>
    <ligand>
        <name>NADPH</name>
        <dbReference type="ChEBI" id="CHEBI:57783"/>
    </ligand>
</feature>
<keyword evidence="6 13" id="KW-0443">Lipid metabolism</keyword>
<evidence type="ECO:0000256" key="7">
    <source>
        <dbReference type="ARBA" id="ARBA00023209"/>
    </source>
</evidence>
<organism evidence="20 21">
    <name type="scientific">Roseimicrobium gellanilyticum</name>
    <dbReference type="NCBI Taxonomy" id="748857"/>
    <lineage>
        <taxon>Bacteria</taxon>
        <taxon>Pseudomonadati</taxon>
        <taxon>Verrucomicrobiota</taxon>
        <taxon>Verrucomicrobiia</taxon>
        <taxon>Verrucomicrobiales</taxon>
        <taxon>Verrucomicrobiaceae</taxon>
        <taxon>Roseimicrobium</taxon>
    </lineage>
</organism>
<evidence type="ECO:0000256" key="8">
    <source>
        <dbReference type="ARBA" id="ARBA00023264"/>
    </source>
</evidence>
<dbReference type="PANTHER" id="PTHR11728:SF1">
    <property type="entry name" value="GLYCEROL-3-PHOSPHATE DEHYDROGENASE [NAD(+)] 2, CHLOROPLASTIC"/>
    <property type="match status" value="1"/>
</dbReference>
<comment type="similarity">
    <text evidence="1 13 17">Belongs to the NAD-dependent glycerol-3-phosphate dehydrogenase family.</text>
</comment>
<dbReference type="Gene3D" id="3.40.50.720">
    <property type="entry name" value="NAD(P)-binding Rossmann-like Domain"/>
    <property type="match status" value="1"/>
</dbReference>
<dbReference type="PANTHER" id="PTHR11728">
    <property type="entry name" value="GLYCEROL-3-PHOSPHATE DEHYDROGENASE"/>
    <property type="match status" value="1"/>
</dbReference>
<comment type="caution">
    <text evidence="20">The sequence shown here is derived from an EMBL/GenBank/DDBJ whole genome shotgun (WGS) entry which is preliminary data.</text>
</comment>
<evidence type="ECO:0000256" key="4">
    <source>
        <dbReference type="ARBA" id="ARBA00023002"/>
    </source>
</evidence>
<dbReference type="PRINTS" id="PR00077">
    <property type="entry name" value="GPDHDRGNASE"/>
</dbReference>
<keyword evidence="21" id="KW-1185">Reference proteome</keyword>
<dbReference type="NCBIfam" id="NF000942">
    <property type="entry name" value="PRK00094.1-4"/>
    <property type="match status" value="1"/>
</dbReference>
<dbReference type="GO" id="GO:0141152">
    <property type="term" value="F:glycerol-3-phosphate dehydrogenase (NAD+) activity"/>
    <property type="evidence" value="ECO:0007669"/>
    <property type="project" value="RHEA"/>
</dbReference>
<keyword evidence="13" id="KW-0963">Cytoplasm</keyword>
<evidence type="ECO:0000256" key="1">
    <source>
        <dbReference type="ARBA" id="ARBA00011009"/>
    </source>
</evidence>
<evidence type="ECO:0000256" key="16">
    <source>
        <dbReference type="PIRSR" id="PIRSR000114-3"/>
    </source>
</evidence>
<keyword evidence="5 13" id="KW-0520">NAD</keyword>
<evidence type="ECO:0000256" key="12">
    <source>
        <dbReference type="ARBA" id="ARBA00080511"/>
    </source>
</evidence>
<accession>A0A366HVB0</accession>
<feature type="binding site" evidence="13">
    <location>
        <position position="48"/>
    </location>
    <ligand>
        <name>NADPH</name>
        <dbReference type="ChEBI" id="CHEBI:57783"/>
    </ligand>
</feature>
<evidence type="ECO:0000256" key="6">
    <source>
        <dbReference type="ARBA" id="ARBA00023098"/>
    </source>
</evidence>
<feature type="binding site" evidence="15">
    <location>
        <position position="125"/>
    </location>
    <ligand>
        <name>substrate</name>
    </ligand>
</feature>
<evidence type="ECO:0000256" key="14">
    <source>
        <dbReference type="PIRSR" id="PIRSR000114-1"/>
    </source>
</evidence>
<evidence type="ECO:0000313" key="20">
    <source>
        <dbReference type="EMBL" id="RBP47629.1"/>
    </source>
</evidence>
<feature type="binding site" evidence="13">
    <location>
        <position position="298"/>
    </location>
    <ligand>
        <name>NADPH</name>
        <dbReference type="ChEBI" id="CHEBI:57783"/>
    </ligand>
</feature>
<dbReference type="InterPro" id="IPR006109">
    <property type="entry name" value="G3P_DH_NAD-dep_C"/>
</dbReference>
<feature type="domain" description="Glycerol-3-phosphate dehydrogenase NAD-dependent C-terminal" evidence="19">
    <location>
        <begin position="197"/>
        <end position="337"/>
    </location>
</feature>
<evidence type="ECO:0000256" key="13">
    <source>
        <dbReference type="HAMAP-Rule" id="MF_00394"/>
    </source>
</evidence>
<dbReference type="GO" id="GO:0005975">
    <property type="term" value="P:carbohydrate metabolic process"/>
    <property type="evidence" value="ECO:0007669"/>
    <property type="project" value="InterPro"/>
</dbReference>
<dbReference type="Pfam" id="PF07479">
    <property type="entry name" value="NAD_Gly3P_dh_C"/>
    <property type="match status" value="1"/>
</dbReference>
<feature type="binding site" evidence="15">
    <location>
        <begin position="272"/>
        <end position="273"/>
    </location>
    <ligand>
        <name>substrate</name>
    </ligand>
</feature>
<feature type="binding site" evidence="13">
    <location>
        <position position="153"/>
    </location>
    <ligand>
        <name>sn-glycerol 3-phosphate</name>
        <dbReference type="ChEBI" id="CHEBI:57597"/>
    </ligand>
</feature>
<dbReference type="OrthoDB" id="9812273at2"/>
<keyword evidence="8 13" id="KW-1208">Phospholipid metabolism</keyword>
<dbReference type="RefSeq" id="WP_113956549.1">
    <property type="nucleotide sequence ID" value="NZ_QNRR01000001.1"/>
</dbReference>
<dbReference type="EC" id="1.1.1.94" evidence="10 13"/>
<feature type="binding site" evidence="16">
    <location>
        <position position="157"/>
    </location>
    <ligand>
        <name>NAD(+)</name>
        <dbReference type="ChEBI" id="CHEBI:57540"/>
    </ligand>
</feature>